<reference evidence="2 3" key="1">
    <citation type="submission" date="2021-01" db="EMBL/GenBank/DDBJ databases">
        <title>Genomic Encyclopedia of Type Strains, Phase IV (KMG-IV): sequencing the most valuable type-strain genomes for metagenomic binning, comparative biology and taxonomic classification.</title>
        <authorList>
            <person name="Goeker M."/>
        </authorList>
    </citation>
    <scope>NUCLEOTIDE SEQUENCE [LARGE SCALE GENOMIC DNA]</scope>
    <source>
        <strain evidence="2 3">DSM 103394</strain>
    </source>
</reference>
<dbReference type="EMBL" id="JAFDST010000006">
    <property type="protein sequence ID" value="MBP1083627.1"/>
    <property type="molecule type" value="Genomic_DNA"/>
</dbReference>
<dbReference type="Proteomes" id="UP000674416">
    <property type="component" value="Unassembled WGS sequence"/>
</dbReference>
<keyword evidence="1" id="KW-1133">Transmembrane helix</keyword>
<dbReference type="InterPro" id="IPR036812">
    <property type="entry name" value="NAD(P)_OxRdtase_dom_sf"/>
</dbReference>
<accession>A0ABS4D1Y0</accession>
<evidence type="ECO:0000313" key="3">
    <source>
        <dbReference type="Proteomes" id="UP000674416"/>
    </source>
</evidence>
<keyword evidence="1" id="KW-0812">Transmembrane</keyword>
<organism evidence="2 3">
    <name type="scientific">Bacillus capparidis</name>
    <dbReference type="NCBI Taxonomy" id="1840411"/>
    <lineage>
        <taxon>Bacteria</taxon>
        <taxon>Bacillati</taxon>
        <taxon>Bacillota</taxon>
        <taxon>Bacilli</taxon>
        <taxon>Bacillales</taxon>
        <taxon>Bacillaceae</taxon>
        <taxon>Bacillus</taxon>
    </lineage>
</organism>
<dbReference type="Gene3D" id="3.20.20.100">
    <property type="entry name" value="NADP-dependent oxidoreductase domain"/>
    <property type="match status" value="1"/>
</dbReference>
<comment type="caution">
    <text evidence="2">The sequence shown here is derived from an EMBL/GenBank/DDBJ whole genome shotgun (WGS) entry which is preliminary data.</text>
</comment>
<evidence type="ECO:0000256" key="1">
    <source>
        <dbReference type="SAM" id="Phobius"/>
    </source>
</evidence>
<keyword evidence="3" id="KW-1185">Reference proteome</keyword>
<sequence>MQTRQLGSSDLFIIPIGFGAWAISGSSWAFAWGTQDDRESNDAIKRAVDLGINWIIQLPFMDMATQKKLLGKH</sequence>
<name>A0ABS4D1Y0_9BACI</name>
<dbReference type="SUPFAM" id="SSF51430">
    <property type="entry name" value="NAD(P)-linked oxidoreductase"/>
    <property type="match status" value="1"/>
</dbReference>
<proteinExistence type="predicted"/>
<dbReference type="RefSeq" id="WP_053602283.1">
    <property type="nucleotide sequence ID" value="NZ_JAFDST010000006.1"/>
</dbReference>
<protein>
    <submittedName>
        <fullName evidence="2">Aryl-alcohol dehydrogenase-like predicted oxidoreductase</fullName>
    </submittedName>
</protein>
<feature type="transmembrane region" description="Helical" evidence="1">
    <location>
        <begin position="12"/>
        <end position="31"/>
    </location>
</feature>
<gene>
    <name evidence="2" type="ORF">JOC74_004155</name>
</gene>
<keyword evidence="1" id="KW-0472">Membrane</keyword>
<evidence type="ECO:0000313" key="2">
    <source>
        <dbReference type="EMBL" id="MBP1083627.1"/>
    </source>
</evidence>